<sequence length="70" mass="7652">MSGNACTFNAVQHYVAGVIEGKILIGHSIWNDLSGKKFFTSAIYIQINHRAVLGIPHPAVNTRDVALYLV</sequence>
<evidence type="ECO:0000313" key="2">
    <source>
        <dbReference type="Proteomes" id="UP000717328"/>
    </source>
</evidence>
<reference evidence="1" key="1">
    <citation type="submission" date="2021-02" db="EMBL/GenBank/DDBJ databases">
        <authorList>
            <person name="Nieuwenhuis M."/>
            <person name="Van De Peppel L.J.J."/>
        </authorList>
    </citation>
    <scope>NUCLEOTIDE SEQUENCE</scope>
    <source>
        <strain evidence="1">D49</strain>
    </source>
</reference>
<dbReference type="EMBL" id="JABCKI010000044">
    <property type="protein sequence ID" value="KAG5653583.1"/>
    <property type="molecule type" value="Genomic_DNA"/>
</dbReference>
<accession>A0A9P7GS59</accession>
<comment type="caution">
    <text evidence="1">The sequence shown here is derived from an EMBL/GenBank/DDBJ whole genome shotgun (WGS) entry which is preliminary data.</text>
</comment>
<evidence type="ECO:0008006" key="3">
    <source>
        <dbReference type="Google" id="ProtNLM"/>
    </source>
</evidence>
<reference evidence="1" key="2">
    <citation type="submission" date="2021-10" db="EMBL/GenBank/DDBJ databases">
        <title>Phylogenomics reveals ancestral predisposition of the termite-cultivated fungus Termitomyces towards a domesticated lifestyle.</title>
        <authorList>
            <person name="Auxier B."/>
            <person name="Grum-Grzhimaylo A."/>
            <person name="Cardenas M.E."/>
            <person name="Lodge J.D."/>
            <person name="Laessoe T."/>
            <person name="Pedersen O."/>
            <person name="Smith M.E."/>
            <person name="Kuyper T.W."/>
            <person name="Franco-Molano E.A."/>
            <person name="Baroni T.J."/>
            <person name="Aanen D.K."/>
        </authorList>
    </citation>
    <scope>NUCLEOTIDE SEQUENCE</scope>
    <source>
        <strain evidence="1">D49</strain>
    </source>
</reference>
<proteinExistence type="predicted"/>
<dbReference type="Proteomes" id="UP000717328">
    <property type="component" value="Unassembled WGS sequence"/>
</dbReference>
<dbReference type="AlphaFoldDB" id="A0A9P7GS59"/>
<organism evidence="1 2">
    <name type="scientific">Sphagnurus paluster</name>
    <dbReference type="NCBI Taxonomy" id="117069"/>
    <lineage>
        <taxon>Eukaryota</taxon>
        <taxon>Fungi</taxon>
        <taxon>Dikarya</taxon>
        <taxon>Basidiomycota</taxon>
        <taxon>Agaricomycotina</taxon>
        <taxon>Agaricomycetes</taxon>
        <taxon>Agaricomycetidae</taxon>
        <taxon>Agaricales</taxon>
        <taxon>Tricholomatineae</taxon>
        <taxon>Lyophyllaceae</taxon>
        <taxon>Sphagnurus</taxon>
    </lineage>
</organism>
<protein>
    <recommendedName>
        <fullName evidence="3">Exonuclease domain-containing protein</fullName>
    </recommendedName>
</protein>
<gene>
    <name evidence="1" type="ORF">H0H81_012090</name>
</gene>
<dbReference type="OrthoDB" id="8191639at2759"/>
<evidence type="ECO:0000313" key="1">
    <source>
        <dbReference type="EMBL" id="KAG5653583.1"/>
    </source>
</evidence>
<keyword evidence="2" id="KW-1185">Reference proteome</keyword>
<name>A0A9P7GS59_9AGAR</name>